<evidence type="ECO:0000313" key="7">
    <source>
        <dbReference type="Proteomes" id="UP000549971"/>
    </source>
</evidence>
<dbReference type="SUPFAM" id="SSF48452">
    <property type="entry name" value="TPR-like"/>
    <property type="match status" value="1"/>
</dbReference>
<dbReference type="InterPro" id="IPR000641">
    <property type="entry name" value="CbxX/CfxQ"/>
</dbReference>
<keyword evidence="3" id="KW-0067">ATP-binding</keyword>
<feature type="region of interest" description="Disordered" evidence="4">
    <location>
        <begin position="262"/>
        <end position="290"/>
    </location>
</feature>
<protein>
    <submittedName>
        <fullName evidence="6">Type VII secretion ATPase EccA</fullName>
    </submittedName>
</protein>
<sequence>MAEQAAGLLGRRRARGLWVRGARQLGFAKADEKAVTTDKPAALENFTKAVELDPGMTDAWLGFHAAGGDADTALDKLVAGVKRFGEERDADKRRLSSSFRAGWWFTHSLETTDHVWHAEALRRLGAGNAAGAAEATAQVIEDLRRNFLEAAVAMNRSEFETAIGILRRIPTDGHLGIEAQLRLGMLLATVEQWSEAETILRQAAGQQLNSFVAVDAEYYLGFVYRGTNREQNAIRQFEWVYERDNSHRQVAEALADSNVRLSTRRTETRSTTAPAAPVIRRGSPSAPALHRQPDWGAVQGILNELDRNVGMQDVKQQVSAVAAQVRAGLMRAERGLPTAKLGGHLIFAGPPGTGKTTVARVVARLYCALGLLAADTVIETDRSGLVAEWIGQTAVKTNEVVDSALDGVLFIDEAYALKKKGTSTNDFGTEAIDTLLKRMEDDRDRLVVIVAGYSEPMAEFLEANPGLRSRFSTRIDFPRYTADQLREIALRLVESRGDHITPDAAASLTAALDQVCANGRIDELGNARFIRTVLETAGKHRDLRLFHSPGFPTDLELVTLDGSDLKSAIQEILSF</sequence>
<dbReference type="InterPro" id="IPR003959">
    <property type="entry name" value="ATPase_AAA_core"/>
</dbReference>
<dbReference type="InterPro" id="IPR041627">
    <property type="entry name" value="AAA_lid_6"/>
</dbReference>
<dbReference type="SMART" id="SM00382">
    <property type="entry name" value="AAA"/>
    <property type="match status" value="1"/>
</dbReference>
<dbReference type="SUPFAM" id="SSF52540">
    <property type="entry name" value="P-loop containing nucleoside triphosphate hydrolases"/>
    <property type="match status" value="1"/>
</dbReference>
<dbReference type="InterPro" id="IPR050773">
    <property type="entry name" value="CbxX/CfxQ_RuBisCO_ESX"/>
</dbReference>
<dbReference type="AlphaFoldDB" id="A0A7W9JBC5"/>
<dbReference type="Gene3D" id="1.25.40.10">
    <property type="entry name" value="Tetratricopeptide repeat domain"/>
    <property type="match status" value="1"/>
</dbReference>
<accession>A0A7W9JBC5</accession>
<dbReference type="Proteomes" id="UP000549971">
    <property type="component" value="Unassembled WGS sequence"/>
</dbReference>
<gene>
    <name evidence="6" type="ORF">HDA39_005770</name>
</gene>
<keyword evidence="2" id="KW-0547">Nucleotide-binding</keyword>
<feature type="domain" description="AAA+ ATPase" evidence="5">
    <location>
        <begin position="341"/>
        <end position="481"/>
    </location>
</feature>
<name>A0A7W9JBC5_9ACTN</name>
<evidence type="ECO:0000256" key="3">
    <source>
        <dbReference type="ARBA" id="ARBA00022840"/>
    </source>
</evidence>
<dbReference type="FunFam" id="3.40.50.300:FF:000216">
    <property type="entry name" value="Type VII secretion ATPase EccA"/>
    <property type="match status" value="1"/>
</dbReference>
<dbReference type="Gene3D" id="1.10.8.60">
    <property type="match status" value="1"/>
</dbReference>
<dbReference type="Pfam" id="PF17866">
    <property type="entry name" value="AAA_lid_6"/>
    <property type="match status" value="1"/>
</dbReference>
<organism evidence="6 7">
    <name type="scientific">Kribbella italica</name>
    <dbReference type="NCBI Taxonomy" id="1540520"/>
    <lineage>
        <taxon>Bacteria</taxon>
        <taxon>Bacillati</taxon>
        <taxon>Actinomycetota</taxon>
        <taxon>Actinomycetes</taxon>
        <taxon>Propionibacteriales</taxon>
        <taxon>Kribbellaceae</taxon>
        <taxon>Kribbella</taxon>
    </lineage>
</organism>
<dbReference type="GO" id="GO:0016887">
    <property type="term" value="F:ATP hydrolysis activity"/>
    <property type="evidence" value="ECO:0007669"/>
    <property type="project" value="InterPro"/>
</dbReference>
<dbReference type="InterPro" id="IPR027417">
    <property type="entry name" value="P-loop_NTPase"/>
</dbReference>
<dbReference type="PANTHER" id="PTHR43392">
    <property type="entry name" value="AAA-TYPE ATPASE FAMILY PROTEIN / ANKYRIN REPEAT FAMILY PROTEIN"/>
    <property type="match status" value="1"/>
</dbReference>
<evidence type="ECO:0000256" key="4">
    <source>
        <dbReference type="SAM" id="MobiDB-lite"/>
    </source>
</evidence>
<keyword evidence="7" id="KW-1185">Reference proteome</keyword>
<dbReference type="Pfam" id="PF21545">
    <property type="entry name" value="T7SS_EccA1_N"/>
    <property type="match status" value="1"/>
</dbReference>
<dbReference type="EMBL" id="JACHMY010000001">
    <property type="protein sequence ID" value="MBB5839036.1"/>
    <property type="molecule type" value="Genomic_DNA"/>
</dbReference>
<proteinExistence type="inferred from homology"/>
<dbReference type="InterPro" id="IPR011990">
    <property type="entry name" value="TPR-like_helical_dom_sf"/>
</dbReference>
<evidence type="ECO:0000259" key="5">
    <source>
        <dbReference type="SMART" id="SM00382"/>
    </source>
</evidence>
<evidence type="ECO:0000256" key="1">
    <source>
        <dbReference type="ARBA" id="ARBA00010378"/>
    </source>
</evidence>
<dbReference type="RefSeq" id="WP_184800385.1">
    <property type="nucleotide sequence ID" value="NZ_JACHMY010000001.1"/>
</dbReference>
<comment type="similarity">
    <text evidence="1">Belongs to the CbxX/CfxQ family.</text>
</comment>
<dbReference type="PRINTS" id="PR00819">
    <property type="entry name" value="CBXCFQXSUPER"/>
</dbReference>
<reference evidence="6 7" key="1">
    <citation type="submission" date="2020-08" db="EMBL/GenBank/DDBJ databases">
        <title>Sequencing the genomes of 1000 actinobacteria strains.</title>
        <authorList>
            <person name="Klenk H.-P."/>
        </authorList>
    </citation>
    <scope>NUCLEOTIDE SEQUENCE [LARGE SCALE GENOMIC DNA]</scope>
    <source>
        <strain evidence="6 7">DSM 28967</strain>
    </source>
</reference>
<dbReference type="Pfam" id="PF00004">
    <property type="entry name" value="AAA"/>
    <property type="match status" value="1"/>
</dbReference>
<comment type="caution">
    <text evidence="6">The sequence shown here is derived from an EMBL/GenBank/DDBJ whole genome shotgun (WGS) entry which is preliminary data.</text>
</comment>
<dbReference type="PANTHER" id="PTHR43392:SF2">
    <property type="entry name" value="AAA-TYPE ATPASE FAMILY PROTEIN _ ANKYRIN REPEAT FAMILY PROTEIN"/>
    <property type="match status" value="1"/>
</dbReference>
<dbReference type="Gene3D" id="3.40.50.300">
    <property type="entry name" value="P-loop containing nucleotide triphosphate hydrolases"/>
    <property type="match status" value="1"/>
</dbReference>
<dbReference type="CDD" id="cd00009">
    <property type="entry name" value="AAA"/>
    <property type="match status" value="1"/>
</dbReference>
<dbReference type="InterPro" id="IPR049078">
    <property type="entry name" value="T7SS_EccA1-like_N"/>
</dbReference>
<dbReference type="GO" id="GO:0005524">
    <property type="term" value="F:ATP binding"/>
    <property type="evidence" value="ECO:0007669"/>
    <property type="project" value="UniProtKB-KW"/>
</dbReference>
<dbReference type="InterPro" id="IPR003593">
    <property type="entry name" value="AAA+_ATPase"/>
</dbReference>
<evidence type="ECO:0000313" key="6">
    <source>
        <dbReference type="EMBL" id="MBB5839036.1"/>
    </source>
</evidence>
<evidence type="ECO:0000256" key="2">
    <source>
        <dbReference type="ARBA" id="ARBA00022741"/>
    </source>
</evidence>